<dbReference type="InterPro" id="IPR010721">
    <property type="entry name" value="UstE-like"/>
</dbReference>
<evidence type="ECO:0000313" key="1">
    <source>
        <dbReference type="EMBL" id="SGY76511.1"/>
    </source>
</evidence>
<protein>
    <submittedName>
        <fullName evidence="1">BQ5605_C005g03495 protein</fullName>
    </submittedName>
</protein>
<keyword evidence="2" id="KW-1185">Reference proteome</keyword>
<dbReference type="PANTHER" id="PTHR32251">
    <property type="entry name" value="3-OXO-5-ALPHA-STEROID 4-DEHYDROGENASE"/>
    <property type="match status" value="1"/>
</dbReference>
<dbReference type="PANTHER" id="PTHR32251:SF17">
    <property type="entry name" value="STEROID 5-ALPHA REDUCTASE C-TERMINAL DOMAIN-CONTAINING PROTEIN"/>
    <property type="match status" value="1"/>
</dbReference>
<sequence length="286" mass="31941">MSRQVWSTLRATVGTAFAVQAVCASVAIPLQTEKYYDLAGSATFIGCTLVSLYWRPLRAGLPLPSPLTFHPRQIVMSAFCCIWAGRLGSFLFQRIQRSGSDSRFDEIKKQPTKFAGAWFLQGVWVSLTAFPVFCVNAVPAHLQPRLGIRDSIACALWLSAFGYEVTADRQKSAWRAAKEAKEHDEKFITSGLWSQSRHPNYVGEVLLWAAQFVGSTSALLSPAVAGPIIPHWLGYLAIASPMLEYALIRYISGVPMLEESGDKKYGDDPKWKEYKRTTPVFFPRPW</sequence>
<dbReference type="Pfam" id="PF06966">
    <property type="entry name" value="DUF1295"/>
    <property type="match status" value="1"/>
</dbReference>
<dbReference type="Proteomes" id="UP000249464">
    <property type="component" value="Unassembled WGS sequence"/>
</dbReference>
<reference evidence="1 2" key="1">
    <citation type="submission" date="2016-11" db="EMBL/GenBank/DDBJ databases">
        <authorList>
            <person name="Jaros S."/>
            <person name="Januszkiewicz K."/>
            <person name="Wedrychowicz H."/>
        </authorList>
    </citation>
    <scope>NUCLEOTIDE SEQUENCE [LARGE SCALE GENOMIC DNA]</scope>
</reference>
<gene>
    <name evidence="1" type="primary">BQ5605_C005g03495</name>
    <name evidence="1" type="ORF">BQ5605_C005G03495</name>
</gene>
<organism evidence="1 2">
    <name type="scientific">Microbotryum silenes-dioicae</name>
    <dbReference type="NCBI Taxonomy" id="796604"/>
    <lineage>
        <taxon>Eukaryota</taxon>
        <taxon>Fungi</taxon>
        <taxon>Dikarya</taxon>
        <taxon>Basidiomycota</taxon>
        <taxon>Pucciniomycotina</taxon>
        <taxon>Microbotryomycetes</taxon>
        <taxon>Microbotryales</taxon>
        <taxon>Microbotryaceae</taxon>
        <taxon>Microbotryum</taxon>
    </lineage>
</organism>
<dbReference type="AlphaFoldDB" id="A0A2X0MAS3"/>
<accession>A0A2X0MAS3</accession>
<evidence type="ECO:0000313" key="2">
    <source>
        <dbReference type="Proteomes" id="UP000249464"/>
    </source>
</evidence>
<proteinExistence type="predicted"/>
<dbReference type="GO" id="GO:0016020">
    <property type="term" value="C:membrane"/>
    <property type="evidence" value="ECO:0007669"/>
    <property type="project" value="TreeGrafter"/>
</dbReference>
<name>A0A2X0MAS3_9BASI</name>
<dbReference type="Gene3D" id="1.20.120.1630">
    <property type="match status" value="1"/>
</dbReference>
<dbReference type="EMBL" id="FQNC01000047">
    <property type="protein sequence ID" value="SGY76511.1"/>
    <property type="molecule type" value="Genomic_DNA"/>
</dbReference>